<comment type="catalytic activity">
    <reaction evidence="8">
        <text>L-cysteinyl-[protein] + hexadecanoyl-CoA = S-hexadecanoyl-L-cysteinyl-[protein] + CoA</text>
        <dbReference type="Rhea" id="RHEA:36683"/>
        <dbReference type="Rhea" id="RHEA-COMP:10131"/>
        <dbReference type="Rhea" id="RHEA-COMP:11032"/>
        <dbReference type="ChEBI" id="CHEBI:29950"/>
        <dbReference type="ChEBI" id="CHEBI:57287"/>
        <dbReference type="ChEBI" id="CHEBI:57379"/>
        <dbReference type="ChEBI" id="CHEBI:74151"/>
        <dbReference type="EC" id="2.3.1.225"/>
    </reaction>
</comment>
<sequence length="324" mass="37221">MVRPSLGSSLRAVTTSCSSRCIGFIADNLELIVDIAVRVTGPIYILIAVVLISAVAYVFFTAVLPMYRGPLWLASFHWTLSVYLALNIYYNYAMCIRTDPSSTLDVDIALLEQCPAINSFGAVRFCNRCNRNKPHMSHHCHICKRCVLRMDHHCPWLNNCVGFANYRFFFLFVWWLTLSSLYAATMILLQILYGPKSMRRQQRVVFSLILSAAVSISLVILLSWHVYLVLTGQTTIDVYQNHQRAAEARRRGERFVNPFDLGFRRNWQECFDVHGRWWWLAWMLPPIRPKRGNGVILPTIHHESNGSLEGMQLVHEASLQANRV</sequence>
<evidence type="ECO:0000256" key="6">
    <source>
        <dbReference type="ARBA" id="ARBA00023136"/>
    </source>
</evidence>
<name>A0A061R300_9CHLO</name>
<proteinExistence type="inferred from homology"/>
<reference evidence="10" key="1">
    <citation type="submission" date="2014-05" db="EMBL/GenBank/DDBJ databases">
        <title>The transcriptome of the halophilic microalga Tetraselmis sp. GSL018 isolated from the Great Salt Lake, Utah.</title>
        <authorList>
            <person name="Jinkerson R.E."/>
            <person name="D'Adamo S."/>
            <person name="Posewitz M.C."/>
        </authorList>
    </citation>
    <scope>NUCLEOTIDE SEQUENCE</scope>
    <source>
        <strain evidence="10">GSL018</strain>
    </source>
</reference>
<keyword evidence="3 8" id="KW-0808">Transferase</keyword>
<feature type="transmembrane region" description="Helical" evidence="8">
    <location>
        <begin position="71"/>
        <end position="90"/>
    </location>
</feature>
<evidence type="ECO:0000256" key="1">
    <source>
        <dbReference type="ARBA" id="ARBA00004141"/>
    </source>
</evidence>
<dbReference type="GO" id="GO:0019706">
    <property type="term" value="F:protein-cysteine S-palmitoyltransferase activity"/>
    <property type="evidence" value="ECO:0007669"/>
    <property type="project" value="UniProtKB-EC"/>
</dbReference>
<evidence type="ECO:0000259" key="9">
    <source>
        <dbReference type="Pfam" id="PF01529"/>
    </source>
</evidence>
<dbReference type="AlphaFoldDB" id="A0A061R300"/>
<dbReference type="GO" id="GO:0016020">
    <property type="term" value="C:membrane"/>
    <property type="evidence" value="ECO:0007669"/>
    <property type="project" value="UniProtKB-SubCell"/>
</dbReference>
<keyword evidence="6 8" id="KW-0472">Membrane</keyword>
<comment type="subcellular location">
    <subcellularLocation>
        <location evidence="1">Membrane</location>
        <topology evidence="1">Multi-pass membrane protein</topology>
    </subcellularLocation>
</comment>
<keyword evidence="5 8" id="KW-1133">Transmembrane helix</keyword>
<feature type="transmembrane region" description="Helical" evidence="8">
    <location>
        <begin position="43"/>
        <end position="64"/>
    </location>
</feature>
<dbReference type="EC" id="2.3.1.225" evidence="8"/>
<gene>
    <name evidence="10" type="ORF">TSPGSL018_17245</name>
</gene>
<protein>
    <recommendedName>
        <fullName evidence="8">S-acyltransferase</fullName>
        <ecNumber evidence="8">2.3.1.225</ecNumber>
    </recommendedName>
    <alternativeName>
        <fullName evidence="8">Palmitoyltransferase</fullName>
    </alternativeName>
</protein>
<keyword evidence="4 8" id="KW-0812">Transmembrane</keyword>
<dbReference type="PROSITE" id="PS50216">
    <property type="entry name" value="DHHC"/>
    <property type="match status" value="1"/>
</dbReference>
<evidence type="ECO:0000256" key="3">
    <source>
        <dbReference type="ARBA" id="ARBA00022679"/>
    </source>
</evidence>
<evidence type="ECO:0000313" key="10">
    <source>
        <dbReference type="EMBL" id="JAC64916.1"/>
    </source>
</evidence>
<evidence type="ECO:0000256" key="2">
    <source>
        <dbReference type="ARBA" id="ARBA00008574"/>
    </source>
</evidence>
<evidence type="ECO:0000256" key="5">
    <source>
        <dbReference type="ARBA" id="ARBA00022989"/>
    </source>
</evidence>
<dbReference type="InterPro" id="IPR039859">
    <property type="entry name" value="PFA4/ZDH16/20/ERF2-like"/>
</dbReference>
<evidence type="ECO:0000256" key="4">
    <source>
        <dbReference type="ARBA" id="ARBA00022692"/>
    </source>
</evidence>
<comment type="similarity">
    <text evidence="2 8">Belongs to the DHHC palmitoyltransferase family.</text>
</comment>
<dbReference type="PANTHER" id="PTHR12246">
    <property type="entry name" value="PALMITOYLTRANSFERASE ZDHHC16"/>
    <property type="match status" value="1"/>
</dbReference>
<dbReference type="InterPro" id="IPR001594">
    <property type="entry name" value="Palmitoyltrfase_DHHC"/>
</dbReference>
<evidence type="ECO:0000256" key="8">
    <source>
        <dbReference type="RuleBase" id="RU079119"/>
    </source>
</evidence>
<organism evidence="10">
    <name type="scientific">Tetraselmis sp. GSL018</name>
    <dbReference type="NCBI Taxonomy" id="582737"/>
    <lineage>
        <taxon>Eukaryota</taxon>
        <taxon>Viridiplantae</taxon>
        <taxon>Chlorophyta</taxon>
        <taxon>core chlorophytes</taxon>
        <taxon>Chlorodendrophyceae</taxon>
        <taxon>Chlorodendrales</taxon>
        <taxon>Chlorodendraceae</taxon>
        <taxon>Tetraselmis</taxon>
    </lineage>
</organism>
<keyword evidence="7 8" id="KW-0012">Acyltransferase</keyword>
<comment type="domain">
    <text evidence="8">The DHHC domain is required for palmitoyltransferase activity.</text>
</comment>
<feature type="transmembrane region" description="Helical" evidence="8">
    <location>
        <begin position="168"/>
        <end position="192"/>
    </location>
</feature>
<dbReference type="Pfam" id="PF01529">
    <property type="entry name" value="DHHC"/>
    <property type="match status" value="1"/>
</dbReference>
<feature type="domain" description="Palmitoyltransferase DHHC" evidence="9">
    <location>
        <begin position="124"/>
        <end position="240"/>
    </location>
</feature>
<evidence type="ECO:0000256" key="7">
    <source>
        <dbReference type="ARBA" id="ARBA00023315"/>
    </source>
</evidence>
<dbReference type="EMBL" id="GBEZ01021872">
    <property type="protein sequence ID" value="JAC64916.1"/>
    <property type="molecule type" value="Transcribed_RNA"/>
</dbReference>
<accession>A0A061R300</accession>
<feature type="transmembrane region" description="Helical" evidence="8">
    <location>
        <begin position="204"/>
        <end position="227"/>
    </location>
</feature>